<evidence type="ECO:0000259" key="4">
    <source>
        <dbReference type="PROSITE" id="PS50987"/>
    </source>
</evidence>
<dbReference type="PROSITE" id="PS50987">
    <property type="entry name" value="HTH_ARSR_2"/>
    <property type="match status" value="1"/>
</dbReference>
<dbReference type="KEGG" id="oat:OAN307_c18650"/>
<dbReference type="STRING" id="391626.OAN307_c18650"/>
<keyword evidence="1" id="KW-0805">Transcription regulation</keyword>
<keyword evidence="6" id="KW-1185">Reference proteome</keyword>
<dbReference type="InterPro" id="IPR051081">
    <property type="entry name" value="HTH_MetalResp_TranReg"/>
</dbReference>
<evidence type="ECO:0000256" key="1">
    <source>
        <dbReference type="ARBA" id="ARBA00023015"/>
    </source>
</evidence>
<dbReference type="HOGENOM" id="CLU_097806_10_1_5"/>
<proteinExistence type="predicted"/>
<keyword evidence="3" id="KW-0804">Transcription</keyword>
<accession>M9R6Y4</accession>
<dbReference type="InterPro" id="IPR011991">
    <property type="entry name" value="ArsR-like_HTH"/>
</dbReference>
<dbReference type="SMART" id="SM00418">
    <property type="entry name" value="HTH_ARSR"/>
    <property type="match status" value="1"/>
</dbReference>
<sequence length="106" mass="11868">MLYRSQAMNEITKALSSQRRQQVLKWLLDPVTNFPAQHTGDLEKDGVCVGFIADKLGIAQPSATSHMKILQEAGLVMPTRIAQWTFYRRDEVGIEHARSVLGSILS</sequence>
<evidence type="ECO:0000313" key="5">
    <source>
        <dbReference type="EMBL" id="AGI67518.1"/>
    </source>
</evidence>
<evidence type="ECO:0000256" key="2">
    <source>
        <dbReference type="ARBA" id="ARBA00023125"/>
    </source>
</evidence>
<gene>
    <name evidence="5" type="ORF">OAN307_c18650</name>
</gene>
<organism evidence="5 6">
    <name type="scientific">Octadecabacter antarcticus 307</name>
    <dbReference type="NCBI Taxonomy" id="391626"/>
    <lineage>
        <taxon>Bacteria</taxon>
        <taxon>Pseudomonadati</taxon>
        <taxon>Pseudomonadota</taxon>
        <taxon>Alphaproteobacteria</taxon>
        <taxon>Rhodobacterales</taxon>
        <taxon>Roseobacteraceae</taxon>
        <taxon>Octadecabacter</taxon>
    </lineage>
</organism>
<dbReference type="SUPFAM" id="SSF46785">
    <property type="entry name" value="Winged helix' DNA-binding domain"/>
    <property type="match status" value="1"/>
</dbReference>
<dbReference type="InterPro" id="IPR001845">
    <property type="entry name" value="HTH_ArsR_DNA-bd_dom"/>
</dbReference>
<dbReference type="InterPro" id="IPR036390">
    <property type="entry name" value="WH_DNA-bd_sf"/>
</dbReference>
<dbReference type="eggNOG" id="COG0640">
    <property type="taxonomic scope" value="Bacteria"/>
</dbReference>
<protein>
    <submittedName>
        <fullName evidence="5">ArsR-type transcriptional regulator</fullName>
    </submittedName>
</protein>
<dbReference type="AlphaFoldDB" id="M9R6Y4"/>
<dbReference type="InterPro" id="IPR036388">
    <property type="entry name" value="WH-like_DNA-bd_sf"/>
</dbReference>
<dbReference type="PANTHER" id="PTHR33154:SF32">
    <property type="entry name" value="TRANSCRIPTIONAL REGULATORY PROTEIN"/>
    <property type="match status" value="1"/>
</dbReference>
<dbReference type="GO" id="GO:0003677">
    <property type="term" value="F:DNA binding"/>
    <property type="evidence" value="ECO:0007669"/>
    <property type="project" value="UniProtKB-KW"/>
</dbReference>
<dbReference type="Gene3D" id="1.10.10.10">
    <property type="entry name" value="Winged helix-like DNA-binding domain superfamily/Winged helix DNA-binding domain"/>
    <property type="match status" value="1"/>
</dbReference>
<name>M9R6Y4_9RHOB</name>
<evidence type="ECO:0000256" key="3">
    <source>
        <dbReference type="ARBA" id="ARBA00023163"/>
    </source>
</evidence>
<dbReference type="PANTHER" id="PTHR33154">
    <property type="entry name" value="TRANSCRIPTIONAL REGULATOR, ARSR FAMILY"/>
    <property type="match status" value="1"/>
</dbReference>
<reference evidence="5 6" key="1">
    <citation type="journal article" date="2013" name="PLoS ONE">
        <title>Poles Apart: Arctic and Antarctic Octadecabacter strains Share High Genome Plasticity and a New Type of Xanthorhodopsin.</title>
        <authorList>
            <person name="Vollmers J."/>
            <person name="Voget S."/>
            <person name="Dietrich S."/>
            <person name="Gollnow K."/>
            <person name="Smits M."/>
            <person name="Meyer K."/>
            <person name="Brinkhoff T."/>
            <person name="Simon M."/>
            <person name="Daniel R."/>
        </authorList>
    </citation>
    <scope>NUCLEOTIDE SEQUENCE [LARGE SCALE GENOMIC DNA]</scope>
    <source>
        <strain evidence="5 6">307</strain>
    </source>
</reference>
<keyword evidence="2" id="KW-0238">DNA-binding</keyword>
<dbReference type="Proteomes" id="UP000005307">
    <property type="component" value="Chromosome"/>
</dbReference>
<evidence type="ECO:0000313" key="6">
    <source>
        <dbReference type="Proteomes" id="UP000005307"/>
    </source>
</evidence>
<dbReference type="CDD" id="cd00090">
    <property type="entry name" value="HTH_ARSR"/>
    <property type="match status" value="1"/>
</dbReference>
<feature type="domain" description="HTH arsR-type" evidence="4">
    <location>
        <begin position="1"/>
        <end position="106"/>
    </location>
</feature>
<dbReference type="EMBL" id="CP003740">
    <property type="protein sequence ID" value="AGI67518.1"/>
    <property type="molecule type" value="Genomic_DNA"/>
</dbReference>
<dbReference type="GO" id="GO:0003700">
    <property type="term" value="F:DNA-binding transcription factor activity"/>
    <property type="evidence" value="ECO:0007669"/>
    <property type="project" value="InterPro"/>
</dbReference>